<dbReference type="AlphaFoldDB" id="A0A8X6UNM6"/>
<keyword evidence="2" id="KW-1185">Reference proteome</keyword>
<dbReference type="Proteomes" id="UP000887013">
    <property type="component" value="Unassembled WGS sequence"/>
</dbReference>
<organism evidence="1 2">
    <name type="scientific">Nephila pilipes</name>
    <name type="common">Giant wood spider</name>
    <name type="synonym">Nephila maculata</name>
    <dbReference type="NCBI Taxonomy" id="299642"/>
    <lineage>
        <taxon>Eukaryota</taxon>
        <taxon>Metazoa</taxon>
        <taxon>Ecdysozoa</taxon>
        <taxon>Arthropoda</taxon>
        <taxon>Chelicerata</taxon>
        <taxon>Arachnida</taxon>
        <taxon>Araneae</taxon>
        <taxon>Araneomorphae</taxon>
        <taxon>Entelegynae</taxon>
        <taxon>Araneoidea</taxon>
        <taxon>Nephilidae</taxon>
        <taxon>Nephila</taxon>
    </lineage>
</organism>
<evidence type="ECO:0000313" key="2">
    <source>
        <dbReference type="Proteomes" id="UP000887013"/>
    </source>
</evidence>
<proteinExistence type="predicted"/>
<accession>A0A8X6UNM6</accession>
<comment type="caution">
    <text evidence="1">The sequence shown here is derived from an EMBL/GenBank/DDBJ whole genome shotgun (WGS) entry which is preliminary data.</text>
</comment>
<gene>
    <name evidence="1" type="ORF">NPIL_290541</name>
</gene>
<sequence length="92" mass="10203">MHPLLLCLDKADSSCYEQVLEASVPSSSNDGSGFNVTPAPNTAEKFKHKVLLARVRQFLPIYGETGRNKNAVWEVGIIDLQLFFLHLTDVLS</sequence>
<protein>
    <submittedName>
        <fullName evidence="1">Uncharacterized protein</fullName>
    </submittedName>
</protein>
<reference evidence="1" key="1">
    <citation type="submission" date="2020-08" db="EMBL/GenBank/DDBJ databases">
        <title>Multicomponent nature underlies the extraordinary mechanical properties of spider dragline silk.</title>
        <authorList>
            <person name="Kono N."/>
            <person name="Nakamura H."/>
            <person name="Mori M."/>
            <person name="Yoshida Y."/>
            <person name="Ohtoshi R."/>
            <person name="Malay A.D."/>
            <person name="Moran D.A.P."/>
            <person name="Tomita M."/>
            <person name="Numata K."/>
            <person name="Arakawa K."/>
        </authorList>
    </citation>
    <scope>NUCLEOTIDE SEQUENCE</scope>
</reference>
<dbReference type="EMBL" id="BMAW01085163">
    <property type="protein sequence ID" value="GFU41675.1"/>
    <property type="molecule type" value="Genomic_DNA"/>
</dbReference>
<name>A0A8X6UNM6_NEPPI</name>
<evidence type="ECO:0000313" key="1">
    <source>
        <dbReference type="EMBL" id="GFU41675.1"/>
    </source>
</evidence>